<evidence type="ECO:0000313" key="3">
    <source>
        <dbReference type="Proteomes" id="UP000005297"/>
    </source>
</evidence>
<proteinExistence type="predicted"/>
<dbReference type="OrthoDB" id="9790961at2"/>
<dbReference type="SUPFAM" id="SSF50475">
    <property type="entry name" value="FMN-binding split barrel"/>
    <property type="match status" value="1"/>
</dbReference>
<dbReference type="AlphaFoldDB" id="Q0EYY6"/>
<dbReference type="PANTHER" id="PTHR13343:SF24">
    <property type="entry name" value="OS07G0573800 PROTEIN"/>
    <property type="match status" value="1"/>
</dbReference>
<dbReference type="InterPro" id="IPR014419">
    <property type="entry name" value="HutZ"/>
</dbReference>
<organism evidence="2 3">
    <name type="scientific">Mariprofundus ferrooxydans PV-1</name>
    <dbReference type="NCBI Taxonomy" id="314345"/>
    <lineage>
        <taxon>Bacteria</taxon>
        <taxon>Pseudomonadati</taxon>
        <taxon>Pseudomonadota</taxon>
        <taxon>Candidatius Mariprofundia</taxon>
        <taxon>Mariprofundales</taxon>
        <taxon>Mariprofundaceae</taxon>
        <taxon>Mariprofundus</taxon>
    </lineage>
</organism>
<reference evidence="2 3" key="1">
    <citation type="submission" date="2006-09" db="EMBL/GenBank/DDBJ databases">
        <authorList>
            <person name="Emerson D."/>
            <person name="Ferriera S."/>
            <person name="Johnson J."/>
            <person name="Kravitz S."/>
            <person name="Halpern A."/>
            <person name="Remington K."/>
            <person name="Beeson K."/>
            <person name="Tran B."/>
            <person name="Rogers Y.-H."/>
            <person name="Friedman R."/>
            <person name="Venter J.C."/>
        </authorList>
    </citation>
    <scope>NUCLEOTIDE SEQUENCE [LARGE SCALE GENOMIC DNA]</scope>
    <source>
        <strain evidence="2 3">PV-1</strain>
    </source>
</reference>
<dbReference type="RefSeq" id="WP_009849201.1">
    <property type="nucleotide sequence ID" value="NZ_DS022294.1"/>
</dbReference>
<sequence length="159" mass="17414">MSDSWQQGVGELLQKSRISFLATEGRDGPETSMAPYALHRGLILLHLSGLARHTANIEQHPQIGLMICTAESGSHSPLALARLSLQGDVRRVPDEQLATARSAYLKHIPEAEQLFSFADFHLFEFTPAVINWVGGFGKARKISQQQWQQLSGGVALPGD</sequence>
<name>Q0EYY6_9PROT</name>
<dbReference type="STRING" id="314344.AL013_03180"/>
<dbReference type="GO" id="GO:0005737">
    <property type="term" value="C:cytoplasm"/>
    <property type="evidence" value="ECO:0007669"/>
    <property type="project" value="UniProtKB-ARBA"/>
</dbReference>
<dbReference type="InterPro" id="IPR012349">
    <property type="entry name" value="Split_barrel_FMN-bd"/>
</dbReference>
<dbReference type="HOGENOM" id="CLU_093808_2_0_0"/>
<accession>Q0EYY6</accession>
<evidence type="ECO:0000259" key="1">
    <source>
        <dbReference type="Pfam" id="PF13883"/>
    </source>
</evidence>
<dbReference type="Proteomes" id="UP000005297">
    <property type="component" value="Unassembled WGS sequence"/>
</dbReference>
<dbReference type="Pfam" id="PF13883">
    <property type="entry name" value="CREG_beta-barrel"/>
    <property type="match status" value="1"/>
</dbReference>
<evidence type="ECO:0000313" key="2">
    <source>
        <dbReference type="EMBL" id="EAU54421.1"/>
    </source>
</evidence>
<keyword evidence="3" id="KW-1185">Reference proteome</keyword>
<dbReference type="InterPro" id="IPR055343">
    <property type="entry name" value="CREG_beta-barrel"/>
</dbReference>
<dbReference type="EMBL" id="AATS01000008">
    <property type="protein sequence ID" value="EAU54421.1"/>
    <property type="molecule type" value="Genomic_DNA"/>
</dbReference>
<dbReference type="PIRSF" id="PIRSF004633">
    <property type="entry name" value="UCP_PLP_oxd"/>
    <property type="match status" value="1"/>
</dbReference>
<dbReference type="InParanoid" id="Q0EYY6"/>
<comment type="caution">
    <text evidence="2">The sequence shown here is derived from an EMBL/GenBank/DDBJ whole genome shotgun (WGS) entry which is preliminary data.</text>
</comment>
<dbReference type="Gene3D" id="2.30.110.10">
    <property type="entry name" value="Electron Transport, Fmn-binding Protein, Chain A"/>
    <property type="match status" value="1"/>
</dbReference>
<gene>
    <name evidence="2" type="ORF">SPV1_08386</name>
</gene>
<feature type="domain" description="CREG-like beta-barrel" evidence="1">
    <location>
        <begin position="38"/>
        <end position="148"/>
    </location>
</feature>
<dbReference type="eggNOG" id="COG0748">
    <property type="taxonomic scope" value="Bacteria"/>
</dbReference>
<dbReference type="PANTHER" id="PTHR13343">
    <property type="entry name" value="CREG1 PROTEIN"/>
    <property type="match status" value="1"/>
</dbReference>
<protein>
    <recommendedName>
        <fullName evidence="1">CREG-like beta-barrel domain-containing protein</fullName>
    </recommendedName>
</protein>